<name>A0ACC2RKX8_9FUNG</name>
<protein>
    <submittedName>
        <fullName evidence="1">Uncharacterized protein</fullName>
    </submittedName>
</protein>
<comment type="caution">
    <text evidence="1">The sequence shown here is derived from an EMBL/GenBank/DDBJ whole genome shotgun (WGS) entry which is preliminary data.</text>
</comment>
<accession>A0ACC2RKX8</accession>
<evidence type="ECO:0000313" key="2">
    <source>
        <dbReference type="Proteomes" id="UP001165960"/>
    </source>
</evidence>
<evidence type="ECO:0000313" key="1">
    <source>
        <dbReference type="EMBL" id="KAJ9050702.1"/>
    </source>
</evidence>
<proteinExistence type="predicted"/>
<sequence>MSTPNSNQISLRQVYRGLMAGMSKEDCNTFMQMLCPSQVRFLNQLLPTNNCQLRPQDCDTTVAGSEHDTVTLPKGTGRLTPFLQRLRRPKSDFLALDLRISKTGLTTLSLILPCPCLQRPPRYFTPVVTLKSCPLPIPPSLISLG</sequence>
<dbReference type="Proteomes" id="UP001165960">
    <property type="component" value="Unassembled WGS sequence"/>
</dbReference>
<keyword evidence="2" id="KW-1185">Reference proteome</keyword>
<reference evidence="1" key="1">
    <citation type="submission" date="2022-04" db="EMBL/GenBank/DDBJ databases">
        <title>Genome of the entomopathogenic fungus Entomophthora muscae.</title>
        <authorList>
            <person name="Elya C."/>
            <person name="Lovett B.R."/>
            <person name="Lee E."/>
            <person name="Macias A.M."/>
            <person name="Hajek A.E."/>
            <person name="De Bivort B.L."/>
            <person name="Kasson M.T."/>
            <person name="De Fine Licht H.H."/>
            <person name="Stajich J.E."/>
        </authorList>
    </citation>
    <scope>NUCLEOTIDE SEQUENCE</scope>
    <source>
        <strain evidence="1">Berkeley</strain>
    </source>
</reference>
<gene>
    <name evidence="1" type="ORF">DSO57_1012033</name>
</gene>
<dbReference type="EMBL" id="QTSX02007142">
    <property type="protein sequence ID" value="KAJ9050702.1"/>
    <property type="molecule type" value="Genomic_DNA"/>
</dbReference>
<organism evidence="1 2">
    <name type="scientific">Entomophthora muscae</name>
    <dbReference type="NCBI Taxonomy" id="34485"/>
    <lineage>
        <taxon>Eukaryota</taxon>
        <taxon>Fungi</taxon>
        <taxon>Fungi incertae sedis</taxon>
        <taxon>Zoopagomycota</taxon>
        <taxon>Entomophthoromycotina</taxon>
        <taxon>Entomophthoromycetes</taxon>
        <taxon>Entomophthorales</taxon>
        <taxon>Entomophthoraceae</taxon>
        <taxon>Entomophthora</taxon>
    </lineage>
</organism>